<dbReference type="AlphaFoldDB" id="A0A011V591"/>
<dbReference type="InterPro" id="IPR013785">
    <property type="entry name" value="Aldolase_TIM"/>
</dbReference>
<dbReference type="PATRIC" id="fig|69279.3.peg.3382"/>
<sequence>MFQRLLMRGTTFRNRVLMSPMCMYAAEDGFPDRWHLAHYGARAAGGVGGIIVEATAVSPEGRITPGDLGIWNEAQVKAHGNLVDVIERDGAVAGIQLSHAGRRSGRTLPWNGNRYIAGEEWGPRISASALAYSEASPVPHGLKENEIRAVIGEFAAAARRAAMAGYRLVELHFAHGYLLHQFISPLTNHRSDGYGVEEGVHTRLPVEIVEVVRDAVGPEIIVSVRLSVVDWIEGGLRLEHSVRLSAALKSAGADIIDVSSGALVPGEKISPEPGYHAPFARAIREETGVATAVVGLVTEPRQAQAHLDAGDADLILLGRALLRDPYWVAREFENAENKGDLFPLPYRRALAGMKTRRVW</sequence>
<accession>A0A011V591</accession>
<comment type="caution">
    <text evidence="7">The sequence shown here is derived from an EMBL/GenBank/DDBJ whole genome shotgun (WGS) entry which is preliminary data.</text>
</comment>
<keyword evidence="10" id="KW-1185">Reference proteome</keyword>
<evidence type="ECO:0000313" key="7">
    <source>
        <dbReference type="EMBL" id="EXL03620.1"/>
    </source>
</evidence>
<dbReference type="STRING" id="69279.BG36_11460"/>
<dbReference type="eggNOG" id="COG1902">
    <property type="taxonomic scope" value="Bacteria"/>
</dbReference>
<evidence type="ECO:0000256" key="1">
    <source>
        <dbReference type="ARBA" id="ARBA00001917"/>
    </source>
</evidence>
<dbReference type="PANTHER" id="PTHR43303:SF4">
    <property type="entry name" value="NADPH DEHYDROGENASE C23G7.10C-RELATED"/>
    <property type="match status" value="1"/>
</dbReference>
<keyword evidence="5" id="KW-0560">Oxidoreductase</keyword>
<evidence type="ECO:0000313" key="10">
    <source>
        <dbReference type="Proteomes" id="UP000294958"/>
    </source>
</evidence>
<dbReference type="OrthoDB" id="9804454at2"/>
<evidence type="ECO:0000256" key="4">
    <source>
        <dbReference type="ARBA" id="ARBA00022857"/>
    </source>
</evidence>
<dbReference type="Pfam" id="PF00724">
    <property type="entry name" value="Oxidored_FMN"/>
    <property type="match status" value="1"/>
</dbReference>
<dbReference type="Proteomes" id="UP000019849">
    <property type="component" value="Unassembled WGS sequence"/>
</dbReference>
<dbReference type="HOGENOM" id="CLU_012153_2_0_5"/>
<keyword evidence="2" id="KW-0285">Flavoprotein</keyword>
<dbReference type="RefSeq" id="WP_035029308.1">
    <property type="nucleotide sequence ID" value="NZ_KK073896.1"/>
</dbReference>
<dbReference type="SUPFAM" id="SSF51395">
    <property type="entry name" value="FMN-linked oxidoreductases"/>
    <property type="match status" value="1"/>
</dbReference>
<proteinExistence type="predicted"/>
<evidence type="ECO:0000259" key="6">
    <source>
        <dbReference type="Pfam" id="PF00724"/>
    </source>
</evidence>
<reference evidence="7 9" key="1">
    <citation type="submission" date="2014-02" db="EMBL/GenBank/DDBJ databases">
        <title>Aquamicrobium defluvii Genome sequencing.</title>
        <authorList>
            <person name="Wang X."/>
        </authorList>
    </citation>
    <scope>NUCLEOTIDE SEQUENCE [LARGE SCALE GENOMIC DNA]</scope>
    <source>
        <strain evidence="7 9">W13Z1</strain>
    </source>
</reference>
<reference evidence="8 10" key="2">
    <citation type="submission" date="2019-03" db="EMBL/GenBank/DDBJ databases">
        <title>Genomic Encyclopedia of Type Strains, Phase IV (KMG-IV): sequencing the most valuable type-strain genomes for metagenomic binning, comparative biology and taxonomic classification.</title>
        <authorList>
            <person name="Goeker M."/>
        </authorList>
    </citation>
    <scope>NUCLEOTIDE SEQUENCE [LARGE SCALE GENOMIC DNA]</scope>
    <source>
        <strain evidence="8 10">DSM 11603</strain>
    </source>
</reference>
<protein>
    <submittedName>
        <fullName evidence="8">2,4-dienoyl-CoA reductase-like NADH-dependent reductase (Old Yellow Enzyme family)</fullName>
    </submittedName>
    <submittedName>
        <fullName evidence="7">Oxidoreductase</fullName>
    </submittedName>
</protein>
<keyword evidence="4" id="KW-0521">NADP</keyword>
<keyword evidence="3" id="KW-0288">FMN</keyword>
<evidence type="ECO:0000313" key="8">
    <source>
        <dbReference type="EMBL" id="TDR32094.1"/>
    </source>
</evidence>
<dbReference type="EMBL" id="JENY01000024">
    <property type="protein sequence ID" value="EXL03620.1"/>
    <property type="molecule type" value="Genomic_DNA"/>
</dbReference>
<evidence type="ECO:0000313" key="9">
    <source>
        <dbReference type="Proteomes" id="UP000019849"/>
    </source>
</evidence>
<dbReference type="InterPro" id="IPR001155">
    <property type="entry name" value="OxRdtase_FMN_N"/>
</dbReference>
<evidence type="ECO:0000256" key="2">
    <source>
        <dbReference type="ARBA" id="ARBA00022630"/>
    </source>
</evidence>
<comment type="cofactor">
    <cofactor evidence="1">
        <name>FMN</name>
        <dbReference type="ChEBI" id="CHEBI:58210"/>
    </cofactor>
</comment>
<dbReference type="EMBL" id="SNZF01000029">
    <property type="protein sequence ID" value="TDR32094.1"/>
    <property type="molecule type" value="Genomic_DNA"/>
</dbReference>
<gene>
    <name evidence="7" type="ORF">BG36_11460</name>
    <name evidence="8" type="ORF">DES43_12935</name>
</gene>
<dbReference type="Proteomes" id="UP000294958">
    <property type="component" value="Unassembled WGS sequence"/>
</dbReference>
<name>A0A011V591_9HYPH</name>
<dbReference type="InterPro" id="IPR044152">
    <property type="entry name" value="YqjM-like"/>
</dbReference>
<feature type="domain" description="NADH:flavin oxidoreductase/NADH oxidase N-terminal" evidence="6">
    <location>
        <begin position="2"/>
        <end position="330"/>
    </location>
</feature>
<dbReference type="Gene3D" id="3.20.20.70">
    <property type="entry name" value="Aldolase class I"/>
    <property type="match status" value="1"/>
</dbReference>
<dbReference type="GO" id="GO:0010181">
    <property type="term" value="F:FMN binding"/>
    <property type="evidence" value="ECO:0007669"/>
    <property type="project" value="InterPro"/>
</dbReference>
<organism evidence="7 9">
    <name type="scientific">Aquamicrobium defluvii</name>
    <dbReference type="NCBI Taxonomy" id="69279"/>
    <lineage>
        <taxon>Bacteria</taxon>
        <taxon>Pseudomonadati</taxon>
        <taxon>Pseudomonadota</taxon>
        <taxon>Alphaproteobacteria</taxon>
        <taxon>Hyphomicrobiales</taxon>
        <taxon>Phyllobacteriaceae</taxon>
        <taxon>Aquamicrobium</taxon>
    </lineage>
</organism>
<dbReference type="PANTHER" id="PTHR43303">
    <property type="entry name" value="NADPH DEHYDROGENASE C23G7.10C-RELATED"/>
    <property type="match status" value="1"/>
</dbReference>
<evidence type="ECO:0000256" key="5">
    <source>
        <dbReference type="ARBA" id="ARBA00023002"/>
    </source>
</evidence>
<dbReference type="GO" id="GO:0050661">
    <property type="term" value="F:NADP binding"/>
    <property type="evidence" value="ECO:0007669"/>
    <property type="project" value="InterPro"/>
</dbReference>
<evidence type="ECO:0000256" key="3">
    <source>
        <dbReference type="ARBA" id="ARBA00022643"/>
    </source>
</evidence>
<dbReference type="GO" id="GO:0003959">
    <property type="term" value="F:NADPH dehydrogenase activity"/>
    <property type="evidence" value="ECO:0007669"/>
    <property type="project" value="InterPro"/>
</dbReference>